<dbReference type="EMBL" id="KV417495">
    <property type="protein sequence ID" value="KZP30023.1"/>
    <property type="molecule type" value="Genomic_DNA"/>
</dbReference>
<name>A0A166SZV5_9AGAM</name>
<keyword evidence="3" id="KW-1185">Reference proteome</keyword>
<sequence>MSEPASGPSGATSPVVPPATSPRAPQPRIGRIDGQIMAADELDRRRFGIVVESVYFHQSGQGLGCAVLLKTCFELLAKDRLLTALVPLSAGPNKSEAGETVSTEDINISSSYPTETEWFEVAEREESKESSFMPSVNVNAAGNGVQLSGMGKSWRSSHVQSYKIKLDPSKTLFEGLPTLLKLKYEDEAGLFYPPSVSVLVMVEKCTDEFDPGWFPFLLNLDWRLKVDIHGSDGFAKFKRLVAKPSKHDGWRFQIKGNFNPERAKEALQDSVTNREPSSHMDVGLRVAARRWAESSPNLQGKGKGKAKEN</sequence>
<dbReference type="OrthoDB" id="3060222at2759"/>
<evidence type="ECO:0000313" key="2">
    <source>
        <dbReference type="EMBL" id="KZP30023.1"/>
    </source>
</evidence>
<organism evidence="2 3">
    <name type="scientific">Athelia psychrophila</name>
    <dbReference type="NCBI Taxonomy" id="1759441"/>
    <lineage>
        <taxon>Eukaryota</taxon>
        <taxon>Fungi</taxon>
        <taxon>Dikarya</taxon>
        <taxon>Basidiomycota</taxon>
        <taxon>Agaricomycotina</taxon>
        <taxon>Agaricomycetes</taxon>
        <taxon>Agaricomycetidae</taxon>
        <taxon>Atheliales</taxon>
        <taxon>Atheliaceae</taxon>
        <taxon>Athelia</taxon>
    </lineage>
</organism>
<feature type="region of interest" description="Disordered" evidence="1">
    <location>
        <begin position="290"/>
        <end position="309"/>
    </location>
</feature>
<reference evidence="2 3" key="1">
    <citation type="journal article" date="2016" name="Mol. Biol. Evol.">
        <title>Comparative Genomics of Early-Diverging Mushroom-Forming Fungi Provides Insights into the Origins of Lignocellulose Decay Capabilities.</title>
        <authorList>
            <person name="Nagy L.G."/>
            <person name="Riley R."/>
            <person name="Tritt A."/>
            <person name="Adam C."/>
            <person name="Daum C."/>
            <person name="Floudas D."/>
            <person name="Sun H."/>
            <person name="Yadav J.S."/>
            <person name="Pangilinan J."/>
            <person name="Larsson K.H."/>
            <person name="Matsuura K."/>
            <person name="Barry K."/>
            <person name="Labutti K."/>
            <person name="Kuo R."/>
            <person name="Ohm R.A."/>
            <person name="Bhattacharya S.S."/>
            <person name="Shirouzu T."/>
            <person name="Yoshinaga Y."/>
            <person name="Martin F.M."/>
            <person name="Grigoriev I.V."/>
            <person name="Hibbett D.S."/>
        </authorList>
    </citation>
    <scope>NUCLEOTIDE SEQUENCE [LARGE SCALE GENOMIC DNA]</scope>
    <source>
        <strain evidence="2 3">CBS 109695</strain>
    </source>
</reference>
<evidence type="ECO:0000256" key="1">
    <source>
        <dbReference type="SAM" id="MobiDB-lite"/>
    </source>
</evidence>
<protein>
    <submittedName>
        <fullName evidence="2">Uncharacterized protein</fullName>
    </submittedName>
</protein>
<gene>
    <name evidence="2" type="ORF">FIBSPDRAFT_1038392</name>
</gene>
<evidence type="ECO:0000313" key="3">
    <source>
        <dbReference type="Proteomes" id="UP000076532"/>
    </source>
</evidence>
<feature type="region of interest" description="Disordered" evidence="1">
    <location>
        <begin position="1"/>
        <end position="32"/>
    </location>
</feature>
<dbReference type="STRING" id="436010.A0A166SZV5"/>
<accession>A0A166SZV5</accession>
<proteinExistence type="predicted"/>
<dbReference type="Proteomes" id="UP000076532">
    <property type="component" value="Unassembled WGS sequence"/>
</dbReference>
<dbReference type="AlphaFoldDB" id="A0A166SZV5"/>